<organism evidence="2 3">
    <name type="scientific">Hymenobacter montanus</name>
    <dbReference type="NCBI Taxonomy" id="2771359"/>
    <lineage>
        <taxon>Bacteria</taxon>
        <taxon>Pseudomonadati</taxon>
        <taxon>Bacteroidota</taxon>
        <taxon>Cytophagia</taxon>
        <taxon>Cytophagales</taxon>
        <taxon>Hymenobacteraceae</taxon>
        <taxon>Hymenobacter</taxon>
    </lineage>
</organism>
<dbReference type="InterPro" id="IPR012338">
    <property type="entry name" value="Beta-lactam/transpept-like"/>
</dbReference>
<feature type="domain" description="Beta-lactamase-related" evidence="1">
    <location>
        <begin position="54"/>
        <end position="375"/>
    </location>
</feature>
<dbReference type="AlphaFoldDB" id="A0A927BEX2"/>
<name>A0A927BEX2_9BACT</name>
<comment type="caution">
    <text evidence="2">The sequence shown here is derived from an EMBL/GenBank/DDBJ whole genome shotgun (WGS) entry which is preliminary data.</text>
</comment>
<dbReference type="Proteomes" id="UP000612233">
    <property type="component" value="Unassembled WGS sequence"/>
</dbReference>
<accession>A0A927BEX2</accession>
<evidence type="ECO:0000259" key="1">
    <source>
        <dbReference type="Pfam" id="PF00144"/>
    </source>
</evidence>
<gene>
    <name evidence="2" type="ORF">IC235_17110</name>
</gene>
<dbReference type="RefSeq" id="WP_191006420.1">
    <property type="nucleotide sequence ID" value="NZ_JACXAD010000021.1"/>
</dbReference>
<dbReference type="Pfam" id="PF00144">
    <property type="entry name" value="Beta-lactamase"/>
    <property type="match status" value="1"/>
</dbReference>
<proteinExistence type="predicted"/>
<evidence type="ECO:0000313" key="2">
    <source>
        <dbReference type="EMBL" id="MBD2769611.1"/>
    </source>
</evidence>
<keyword evidence="3" id="KW-1185">Reference proteome</keyword>
<protein>
    <submittedName>
        <fullName evidence="2">Beta-lactamase family protein</fullName>
    </submittedName>
</protein>
<reference evidence="2" key="1">
    <citation type="submission" date="2020-09" db="EMBL/GenBank/DDBJ databases">
        <authorList>
            <person name="Kim M.K."/>
        </authorList>
    </citation>
    <scope>NUCLEOTIDE SEQUENCE</scope>
    <source>
        <strain evidence="2">BT664</strain>
    </source>
</reference>
<dbReference type="PANTHER" id="PTHR43283">
    <property type="entry name" value="BETA-LACTAMASE-RELATED"/>
    <property type="match status" value="1"/>
</dbReference>
<dbReference type="InterPro" id="IPR001466">
    <property type="entry name" value="Beta-lactam-related"/>
</dbReference>
<dbReference type="Gene3D" id="3.40.710.10">
    <property type="entry name" value="DD-peptidase/beta-lactamase superfamily"/>
    <property type="match status" value="1"/>
</dbReference>
<dbReference type="EMBL" id="JACXAD010000021">
    <property type="protein sequence ID" value="MBD2769611.1"/>
    <property type="molecule type" value="Genomic_DNA"/>
</dbReference>
<dbReference type="SUPFAM" id="SSF56601">
    <property type="entry name" value="beta-lactamase/transpeptidase-like"/>
    <property type="match status" value="1"/>
</dbReference>
<evidence type="ECO:0000313" key="3">
    <source>
        <dbReference type="Proteomes" id="UP000612233"/>
    </source>
</evidence>
<dbReference type="PANTHER" id="PTHR43283:SF18">
    <property type="match status" value="1"/>
</dbReference>
<sequence length="386" mass="43183">MLAVLCGCSKDKDPTPPKDYGPFLQQTVDRAVLGDPRVQNATLMVESPKLSLRWKGASGLADPSTGTAMKPDQPFRSASIGKTTLSALVLKLSEEGKLSLDDKLERHLPGAIIDDIHVLNGVSYGRNITLRQLLNHTSGIGDYLFEFVDEADKADGLPRMFNLILADPDKFWTPIETINFYKENLKPHFAPGTGWNYTDTEYQLLGLVVEKVTGMPLYQAYRRWLFDPLQMRDTYMEFYEQPQGRAAVSHSFYQDIDITNFRAISADWAGGGLITTTEDLNKFMRAIVNNSYFSRPVTKQAMFDWVPIDPNLPGWVAGTQYGLGIYKMTLAGEELIGHDGFYGSVVFYWPAQDAVITATINQGEPSSVYRYVNQAILAPILNELKK</sequence>
<dbReference type="InterPro" id="IPR050789">
    <property type="entry name" value="Diverse_Enzym_Activities"/>
</dbReference>